<organism evidence="2 3">
    <name type="scientific">Rhodococcus rhodnii LMG 5362</name>
    <dbReference type="NCBI Taxonomy" id="1273125"/>
    <lineage>
        <taxon>Bacteria</taxon>
        <taxon>Bacillati</taxon>
        <taxon>Actinomycetota</taxon>
        <taxon>Actinomycetes</taxon>
        <taxon>Mycobacteriales</taxon>
        <taxon>Nocardiaceae</taxon>
        <taxon>Rhodococcus</taxon>
    </lineage>
</organism>
<evidence type="ECO:0000313" key="3">
    <source>
        <dbReference type="Proteomes" id="UP000013525"/>
    </source>
</evidence>
<evidence type="ECO:0000313" key="2">
    <source>
        <dbReference type="EMBL" id="EOM77942.1"/>
    </source>
</evidence>
<comment type="caution">
    <text evidence="2">The sequence shown here is derived from an EMBL/GenBank/DDBJ whole genome shotgun (WGS) entry which is preliminary data.</text>
</comment>
<name>R7WRI5_9NOCA</name>
<accession>R7WRI5</accession>
<evidence type="ECO:0000256" key="1">
    <source>
        <dbReference type="SAM" id="MobiDB-lite"/>
    </source>
</evidence>
<feature type="region of interest" description="Disordered" evidence="1">
    <location>
        <begin position="1"/>
        <end position="24"/>
    </location>
</feature>
<gene>
    <name evidence="2" type="ORF">Rrhod_0616</name>
</gene>
<keyword evidence="3" id="KW-1185">Reference proteome</keyword>
<dbReference type="AlphaFoldDB" id="R7WRI5"/>
<proteinExistence type="predicted"/>
<reference evidence="2 3" key="1">
    <citation type="journal article" date="2013" name="Genome Announc.">
        <title>Draft Genome Sequence of Rhodococcus rhodnii Strain LMG5362, a Symbiont of Rhodnius prolixus (Hemiptera, Reduviidae, Triatominae), the Principle Vector of Trypanosoma cruzi.</title>
        <authorList>
            <person name="Pachebat J.A."/>
            <person name="van Keulen G."/>
            <person name="Whitten M.M."/>
            <person name="Girdwood S."/>
            <person name="Del Sol R."/>
            <person name="Dyson P.J."/>
            <person name="Facey P.D."/>
        </authorList>
    </citation>
    <scope>NUCLEOTIDE SEQUENCE [LARGE SCALE GENOMIC DNA]</scope>
    <source>
        <strain evidence="2 3">LMG 5362</strain>
    </source>
</reference>
<sequence>MQMNALVNDSATWRRSPTTRVTHHKSAGERVFFGVPAVTTRRPV</sequence>
<dbReference type="Proteomes" id="UP000013525">
    <property type="component" value="Unassembled WGS sequence"/>
</dbReference>
<feature type="compositionally biased region" description="Polar residues" evidence="1">
    <location>
        <begin position="1"/>
        <end position="20"/>
    </location>
</feature>
<dbReference type="EMBL" id="APMY01000020">
    <property type="protein sequence ID" value="EOM77942.1"/>
    <property type="molecule type" value="Genomic_DNA"/>
</dbReference>
<protein>
    <submittedName>
        <fullName evidence="2">Uncharacterized protein</fullName>
    </submittedName>
</protein>